<sequence>MLPTAARMHAGYGFPGEPLVSFPFRPLTREAFEALLAGAGLAVAAYLTDDHVWVRAVPAR</sequence>
<gene>
    <name evidence="1" type="ORF">HDA36_000893</name>
</gene>
<reference evidence="1 2" key="1">
    <citation type="submission" date="2020-08" db="EMBL/GenBank/DDBJ databases">
        <title>Sequencing the genomes of 1000 actinobacteria strains.</title>
        <authorList>
            <person name="Klenk H.-P."/>
        </authorList>
    </citation>
    <scope>NUCLEOTIDE SEQUENCE [LARGE SCALE GENOMIC DNA]</scope>
    <source>
        <strain evidence="1 2">DSM 44551</strain>
    </source>
</reference>
<evidence type="ECO:0000313" key="1">
    <source>
        <dbReference type="EMBL" id="MBB5430809.1"/>
    </source>
</evidence>
<proteinExistence type="predicted"/>
<evidence type="ECO:0000313" key="2">
    <source>
        <dbReference type="Proteomes" id="UP000572635"/>
    </source>
</evidence>
<name>A0A7W8VCE5_9ACTN</name>
<organism evidence="1 2">
    <name type="scientific">Nocardiopsis composta</name>
    <dbReference type="NCBI Taxonomy" id="157465"/>
    <lineage>
        <taxon>Bacteria</taxon>
        <taxon>Bacillati</taxon>
        <taxon>Actinomycetota</taxon>
        <taxon>Actinomycetes</taxon>
        <taxon>Streptosporangiales</taxon>
        <taxon>Nocardiopsidaceae</taxon>
        <taxon>Nocardiopsis</taxon>
    </lineage>
</organism>
<dbReference type="EMBL" id="JACHDB010000001">
    <property type="protein sequence ID" value="MBB5430809.1"/>
    <property type="molecule type" value="Genomic_DNA"/>
</dbReference>
<accession>A0A7W8VCE5</accession>
<dbReference type="RefSeq" id="WP_184388960.1">
    <property type="nucleotide sequence ID" value="NZ_BAAAJD010000049.1"/>
</dbReference>
<dbReference type="Proteomes" id="UP000572635">
    <property type="component" value="Unassembled WGS sequence"/>
</dbReference>
<comment type="caution">
    <text evidence="1">The sequence shown here is derived from an EMBL/GenBank/DDBJ whole genome shotgun (WGS) entry which is preliminary data.</text>
</comment>
<protein>
    <submittedName>
        <fullName evidence="1">Uncharacterized protein</fullName>
    </submittedName>
</protein>
<dbReference type="AlphaFoldDB" id="A0A7W8VCE5"/>
<keyword evidence="2" id="KW-1185">Reference proteome</keyword>